<dbReference type="EMBL" id="CP089983">
    <property type="protein sequence ID" value="WXB03092.1"/>
    <property type="molecule type" value="Genomic_DNA"/>
</dbReference>
<gene>
    <name evidence="3" type="ORF">LVJ94_40070</name>
</gene>
<organism evidence="3 4">
    <name type="scientific">Pendulispora rubella</name>
    <dbReference type="NCBI Taxonomy" id="2741070"/>
    <lineage>
        <taxon>Bacteria</taxon>
        <taxon>Pseudomonadati</taxon>
        <taxon>Myxococcota</taxon>
        <taxon>Myxococcia</taxon>
        <taxon>Myxococcales</taxon>
        <taxon>Sorangiineae</taxon>
        <taxon>Pendulisporaceae</taxon>
        <taxon>Pendulispora</taxon>
    </lineage>
</organism>
<reference evidence="3" key="1">
    <citation type="submission" date="2021-12" db="EMBL/GenBank/DDBJ databases">
        <title>Discovery of the Pendulisporaceae a myxobacterial family with distinct sporulation behavior and unique specialized metabolism.</title>
        <authorList>
            <person name="Garcia R."/>
            <person name="Popoff A."/>
            <person name="Bader C.D."/>
            <person name="Loehr J."/>
            <person name="Walesch S."/>
            <person name="Walt C."/>
            <person name="Boldt J."/>
            <person name="Bunk B."/>
            <person name="Haeckl F.J.F.P.J."/>
            <person name="Gunesch A.P."/>
            <person name="Birkelbach J."/>
            <person name="Nuebel U."/>
            <person name="Pietschmann T."/>
            <person name="Bach T."/>
            <person name="Mueller R."/>
        </authorList>
    </citation>
    <scope>NUCLEOTIDE SEQUENCE</scope>
    <source>
        <strain evidence="3">MSr11367</strain>
    </source>
</reference>
<dbReference type="SUPFAM" id="SSF52038">
    <property type="entry name" value="Barstar-related"/>
    <property type="match status" value="1"/>
</dbReference>
<feature type="domain" description="Barstar (barnase inhibitor)" evidence="2">
    <location>
        <begin position="44"/>
        <end position="137"/>
    </location>
</feature>
<keyword evidence="4" id="KW-1185">Reference proteome</keyword>
<dbReference type="InterPro" id="IPR035905">
    <property type="entry name" value="Barstar-like_sf"/>
</dbReference>
<protein>
    <submittedName>
        <fullName evidence="3">Barstar family protein</fullName>
    </submittedName>
</protein>
<dbReference type="Proteomes" id="UP001374803">
    <property type="component" value="Chromosome"/>
</dbReference>
<evidence type="ECO:0000313" key="3">
    <source>
        <dbReference type="EMBL" id="WXB03092.1"/>
    </source>
</evidence>
<dbReference type="RefSeq" id="WP_394832719.1">
    <property type="nucleotide sequence ID" value="NZ_CP089929.1"/>
</dbReference>
<dbReference type="InterPro" id="IPR000468">
    <property type="entry name" value="Barstar"/>
</dbReference>
<comment type="similarity">
    <text evidence="1">Belongs to the barstar family.</text>
</comment>
<evidence type="ECO:0000259" key="2">
    <source>
        <dbReference type="Pfam" id="PF01337"/>
    </source>
</evidence>
<dbReference type="Gene3D" id="3.30.370.10">
    <property type="entry name" value="Barstar-like"/>
    <property type="match status" value="1"/>
</dbReference>
<name>A0ABZ2KX80_9BACT</name>
<proteinExistence type="inferred from homology"/>
<evidence type="ECO:0000313" key="4">
    <source>
        <dbReference type="Proteomes" id="UP001374803"/>
    </source>
</evidence>
<evidence type="ECO:0000256" key="1">
    <source>
        <dbReference type="ARBA" id="ARBA00006845"/>
    </source>
</evidence>
<accession>A0ABZ2KX80</accession>
<dbReference type="Pfam" id="PF01337">
    <property type="entry name" value="Barstar"/>
    <property type="match status" value="1"/>
</dbReference>
<sequence>MNLDDLLKPGPPAIVQCTADVGAMSTAVWTLRGEEAARGLLIGTLRGTRMRRREGLFDQFGALLQFPNYFGENWDAFLDCLRDLEWLRADGIVLVVFDAVQLLADAGGSEFAIFVDVLGDAADASAESEMPFHVVLQATAEQAPELQSRLAALGRTIPLLNL</sequence>